<keyword evidence="7" id="KW-0325">Glycoprotein</keyword>
<evidence type="ECO:0000256" key="2">
    <source>
        <dbReference type="ARBA" id="ARBA00005585"/>
    </source>
</evidence>
<feature type="transmembrane region" description="Helical" evidence="9">
    <location>
        <begin position="1205"/>
        <end position="1224"/>
    </location>
</feature>
<dbReference type="PANTHER" id="PTHR46022">
    <property type="entry name" value="PROTEIN PATCHED"/>
    <property type="match status" value="1"/>
</dbReference>
<evidence type="ECO:0000256" key="5">
    <source>
        <dbReference type="ARBA" id="ARBA00023136"/>
    </source>
</evidence>
<feature type="compositionally biased region" description="Basic and acidic residues" evidence="8">
    <location>
        <begin position="1353"/>
        <end position="1365"/>
    </location>
</feature>
<dbReference type="GO" id="GO:0005119">
    <property type="term" value="F:smoothened binding"/>
    <property type="evidence" value="ECO:0007669"/>
    <property type="project" value="TreeGrafter"/>
</dbReference>
<dbReference type="InterPro" id="IPR000731">
    <property type="entry name" value="SSD"/>
</dbReference>
<dbReference type="NCBIfam" id="TIGR00918">
    <property type="entry name" value="2A060602"/>
    <property type="match status" value="1"/>
</dbReference>
<feature type="transmembrane region" description="Helical" evidence="9">
    <location>
        <begin position="833"/>
        <end position="851"/>
    </location>
</feature>
<evidence type="ECO:0000313" key="12">
    <source>
        <dbReference type="Proteomes" id="UP001333110"/>
    </source>
</evidence>
<evidence type="ECO:0000256" key="1">
    <source>
        <dbReference type="ARBA" id="ARBA00004141"/>
    </source>
</evidence>
<dbReference type="Gene3D" id="1.20.1640.10">
    <property type="entry name" value="Multidrug efflux transporter AcrB transmembrane domain"/>
    <property type="match status" value="2"/>
</dbReference>
<feature type="region of interest" description="Disordered" evidence="8">
    <location>
        <begin position="1353"/>
        <end position="1399"/>
    </location>
</feature>
<accession>A0AAN7N450</accession>
<organism evidence="11 12">
    <name type="scientific">Mycteria americana</name>
    <name type="common">Wood stork</name>
    <dbReference type="NCBI Taxonomy" id="33587"/>
    <lineage>
        <taxon>Eukaryota</taxon>
        <taxon>Metazoa</taxon>
        <taxon>Chordata</taxon>
        <taxon>Craniata</taxon>
        <taxon>Vertebrata</taxon>
        <taxon>Euteleostomi</taxon>
        <taxon>Archelosauria</taxon>
        <taxon>Archosauria</taxon>
        <taxon>Dinosauria</taxon>
        <taxon>Saurischia</taxon>
        <taxon>Theropoda</taxon>
        <taxon>Coelurosauria</taxon>
        <taxon>Aves</taxon>
        <taxon>Neognathae</taxon>
        <taxon>Neoaves</taxon>
        <taxon>Aequornithes</taxon>
        <taxon>Ciconiiformes</taxon>
        <taxon>Ciconiidae</taxon>
        <taxon>Mycteria</taxon>
    </lineage>
</organism>
<keyword evidence="5 9" id="KW-0472">Membrane</keyword>
<feature type="region of interest" description="Disordered" evidence="8">
    <location>
        <begin position="288"/>
        <end position="315"/>
    </location>
</feature>
<feature type="transmembrane region" description="Helical" evidence="9">
    <location>
        <begin position="654"/>
        <end position="679"/>
    </location>
</feature>
<feature type="transmembrane region" description="Helical" evidence="9">
    <location>
        <begin position="1137"/>
        <end position="1159"/>
    </location>
</feature>
<sequence length="1485" mass="160237">MGGSRQAASHPLPQLSVHGVFPRKAKPTSHSGAGNIRVGGKGDAWSSVGWDAPCLGPLGASAQRMQQLGNPMARSPPGLTWHDLMSRGLAPARPLPWASWWAGRVGGMGVLPALALTGHVAIPSAAGSRVSQELRYTKEKLGEESVYTSQMLIQTPKRDGENILTQEALQLHLEAALAASKVQVSLYGKSWDLNKICYKSGVPIIENGMIERMIEKLFPCVILTPLDCFWEGAKLQGGSAYLPGRPDIQWSNLDPLQLMEELGQFTSLEGFKELLDKAEVGQAYMERPCLDPRDPQCPPSAPNKQSQQSPDIPAELSGGCHGFSRKFMRWQEELILGGTTKDSQGKLLRAEALQTMFLLMSPRQLFEHFKDDYEIHDISWSEEKAGAILEAWQRKFVEVGTGDSPHVGLGRGEPGPSAAMLTVWVALEGMYGEQGDAGSSNGMCLRQLAQDSIPPNATQSVHAFSTTTLNDIMKSFSDVSAIRVAGGYLLMLAYACVTMLRWDCSRSQGAVGLAGVLLVALSVASGLGLCSLLGISFNAATTQVCAGERAGYRGAGGTLGAAGWPGPLLGCGCVPPLTPAALRQVLPFLALGIGVDDMFLLAHAFTETSQHIPFKERTGECLKRTGTSVALTSVSNMIAFFMAALVPIPALRAFSLQAAVVVVFNFAMVLFVFPAILSLDLHRREKRRLDILCCFYSPCSSRVIQIQPQEIADANDNHTCHPSPYGHPGVATSTQITTTVQAFTRCDPSGHHIVTVLPPTSQVCTSPAVLLPPADPLGSQVFAPSSSTRDLLAQLDEAKGGRECVPLPFCRWSLADFAREKYAPLLLRTRTKAVVAVLFLALLGLSLYGTTMVHDGLYLTDIVPRDTKAHAFISAQFKYFSFYNMFIVTKGGFHYPGAQAALLSLHQAFSTVKYVVREGNRDLPKMWLHYFQDWLRGLQATFDRDWQAGRITYDSYRNGSEDGALAYKLLIQTGNKKEPFNFNQLTTRRLVDENGIIPPDTFYICLTVWASNDPLGFAASQANFYPPPPEWIHDKYDTTGENLRIPAAQPLEFAQFPFYLSGLRRTADFVEAIESVRAICREAAQRHGVLSYPSGYPFLFWEQYIGLRHWFLLAISILLACTFLVCALLLLNPWTAGIIVSILAMMAVELFGIMGLMGIKLSAIPVVILIASVGIGVEFTVHVALGFLTAAGSRNVRSAAALEHTFAPVMDGAVSTLLGVLMLAGSEFDFIMRYFFAVLTILTLLGLLNGLVLLPVLLSVIGPPPEASPVDNGPHLPPPEPVPPCLGPGGLYVRRAPAWPAAFPDPSDTERYTESMGPGSPRGPFIVPPAPAHILLEAGKDPSFPRITVLKPYKDSPEVQGKKEAPGPQPTPPLPFGEPCPAPPRDYPQPCPPGARPAAPAALPAYSTRLQGPAGSYATVTATASVMVALHPTLPGSYPNFGPEGFAGGKRDCLEEPSVPSTGGTAMPDAFEMQSMGRCGAGARR</sequence>
<reference evidence="11 12" key="1">
    <citation type="journal article" date="2023" name="J. Hered.">
        <title>Chromosome-level genome of the wood stork (Mycteria americana) provides insight into avian chromosome evolution.</title>
        <authorList>
            <person name="Flamio R. Jr."/>
            <person name="Ramstad K.M."/>
        </authorList>
    </citation>
    <scope>NUCLEOTIDE SEQUENCE [LARGE SCALE GENOMIC DNA]</scope>
    <source>
        <strain evidence="11">JAX WOST 10</strain>
    </source>
</reference>
<dbReference type="PROSITE" id="PS50156">
    <property type="entry name" value="SSD"/>
    <property type="match status" value="1"/>
</dbReference>
<comment type="subcellular location">
    <subcellularLocation>
        <location evidence="1">Membrane</location>
        <topology evidence="1">Multi-pass membrane protein</topology>
    </subcellularLocation>
</comment>
<keyword evidence="4 9" id="KW-1133">Transmembrane helix</keyword>
<evidence type="ECO:0000256" key="4">
    <source>
        <dbReference type="ARBA" id="ARBA00022989"/>
    </source>
</evidence>
<feature type="region of interest" description="Disordered" evidence="8">
    <location>
        <begin position="1302"/>
        <end position="1321"/>
    </location>
</feature>
<dbReference type="SUPFAM" id="SSF82866">
    <property type="entry name" value="Multidrug efflux transporter AcrB transmembrane domain"/>
    <property type="match status" value="2"/>
</dbReference>
<evidence type="ECO:0000256" key="9">
    <source>
        <dbReference type="SAM" id="Phobius"/>
    </source>
</evidence>
<feature type="transmembrane region" description="Helical" evidence="9">
    <location>
        <begin position="512"/>
        <end position="535"/>
    </location>
</feature>
<evidence type="ECO:0000259" key="10">
    <source>
        <dbReference type="PROSITE" id="PS50156"/>
    </source>
</evidence>
<feature type="region of interest" description="Disordered" evidence="8">
    <location>
        <begin position="1449"/>
        <end position="1485"/>
    </location>
</feature>
<evidence type="ECO:0000256" key="7">
    <source>
        <dbReference type="ARBA" id="ARBA00023180"/>
    </source>
</evidence>
<feature type="transmembrane region" description="Helical" evidence="9">
    <location>
        <begin position="1166"/>
        <end position="1185"/>
    </location>
</feature>
<dbReference type="Pfam" id="PF12349">
    <property type="entry name" value="Sterol-sensing"/>
    <property type="match status" value="1"/>
</dbReference>
<name>A0AAN7N450_MYCAM</name>
<comment type="caution">
    <text evidence="11">The sequence shown here is derived from an EMBL/GenBank/DDBJ whole genome shotgun (WGS) entry which is preliminary data.</text>
</comment>
<dbReference type="GO" id="GO:0008158">
    <property type="term" value="F:hedgehog receptor activity"/>
    <property type="evidence" value="ECO:0007669"/>
    <property type="project" value="InterPro"/>
</dbReference>
<dbReference type="Proteomes" id="UP001333110">
    <property type="component" value="Unassembled WGS sequence"/>
</dbReference>
<dbReference type="InterPro" id="IPR053958">
    <property type="entry name" value="HMGCR/SNAP/NPC1-like_SSD"/>
</dbReference>
<dbReference type="GO" id="GO:0005886">
    <property type="term" value="C:plasma membrane"/>
    <property type="evidence" value="ECO:0007669"/>
    <property type="project" value="TreeGrafter"/>
</dbReference>
<keyword evidence="6" id="KW-0675">Receptor</keyword>
<dbReference type="FunFam" id="1.20.1640.10:FF:000007">
    <property type="entry name" value="Protein patched homolog 1"/>
    <property type="match status" value="1"/>
</dbReference>
<keyword evidence="12" id="KW-1185">Reference proteome</keyword>
<feature type="domain" description="SSD" evidence="10">
    <location>
        <begin position="480"/>
        <end position="679"/>
    </location>
</feature>
<evidence type="ECO:0000256" key="8">
    <source>
        <dbReference type="SAM" id="MobiDB-lite"/>
    </source>
</evidence>
<dbReference type="InterPro" id="IPR004766">
    <property type="entry name" value="TM_rcpt_patched"/>
</dbReference>
<dbReference type="EMBL" id="JAUNZN010000006">
    <property type="protein sequence ID" value="KAK4819494.1"/>
    <property type="molecule type" value="Genomic_DNA"/>
</dbReference>
<evidence type="ECO:0000256" key="3">
    <source>
        <dbReference type="ARBA" id="ARBA00022692"/>
    </source>
</evidence>
<comment type="similarity">
    <text evidence="2">Belongs to the patched family.</text>
</comment>
<protein>
    <recommendedName>
        <fullName evidence="10">SSD domain-containing protein</fullName>
    </recommendedName>
</protein>
<feature type="transmembrane region" description="Helical" evidence="9">
    <location>
        <begin position="1110"/>
        <end position="1131"/>
    </location>
</feature>
<keyword evidence="3 9" id="KW-0812">Transmembrane</keyword>
<feature type="compositionally biased region" description="Pro residues" evidence="8">
    <location>
        <begin position="1367"/>
        <end position="1395"/>
    </location>
</feature>
<dbReference type="GO" id="GO:0045879">
    <property type="term" value="P:negative regulation of smoothened signaling pathway"/>
    <property type="evidence" value="ECO:0007669"/>
    <property type="project" value="TreeGrafter"/>
</dbReference>
<evidence type="ECO:0000313" key="11">
    <source>
        <dbReference type="EMBL" id="KAK4819494.1"/>
    </source>
</evidence>
<dbReference type="PANTHER" id="PTHR46022:SF3">
    <property type="entry name" value="PROTEIN PATCHED HOMOLOG 2"/>
    <property type="match status" value="1"/>
</dbReference>
<dbReference type="GO" id="GO:0097108">
    <property type="term" value="F:hedgehog family protein binding"/>
    <property type="evidence" value="ECO:0007669"/>
    <property type="project" value="TreeGrafter"/>
</dbReference>
<gene>
    <name evidence="11" type="ORF">QYF61_004790</name>
</gene>
<evidence type="ECO:0000256" key="6">
    <source>
        <dbReference type="ARBA" id="ARBA00023170"/>
    </source>
</evidence>
<proteinExistence type="inferred from homology"/>
<feature type="transmembrane region" description="Helical" evidence="9">
    <location>
        <begin position="626"/>
        <end position="648"/>
    </location>
</feature>
<feature type="transmembrane region" description="Helical" evidence="9">
    <location>
        <begin position="481"/>
        <end position="500"/>
    </location>
</feature>
<feature type="transmembrane region" description="Helical" evidence="9">
    <location>
        <begin position="1236"/>
        <end position="1258"/>
    </location>
</feature>